<comment type="function">
    <text evidence="1 9">This protein is a component of the acetyl coenzyme A carboxylase complex; first, biotin carboxylase catalyzes the carboxylation of the carrier protein and then the transcarboxylase transfers the carboxyl group to form malonyl-CoA.</text>
</comment>
<evidence type="ECO:0000259" key="11">
    <source>
        <dbReference type="PROSITE" id="PS50968"/>
    </source>
</evidence>
<accession>C6I0K0</accession>
<comment type="pathway">
    <text evidence="2 9">Lipid metabolism; fatty acid biosynthesis.</text>
</comment>
<dbReference type="InterPro" id="IPR000089">
    <property type="entry name" value="Biotin_lipoyl"/>
</dbReference>
<protein>
    <recommendedName>
        <fullName evidence="3 9">Biotin carboxyl carrier protein of acetyl-CoA carboxylase</fullName>
    </recommendedName>
</protein>
<name>C6I0K0_9BACT</name>
<dbReference type="SUPFAM" id="SSF51230">
    <property type="entry name" value="Single hybrid motif"/>
    <property type="match status" value="1"/>
</dbReference>
<feature type="domain" description="Lipoyl-binding" evidence="11">
    <location>
        <begin position="73"/>
        <end position="149"/>
    </location>
</feature>
<dbReference type="Proteomes" id="UP000009374">
    <property type="component" value="Unassembled WGS sequence"/>
</dbReference>
<evidence type="ECO:0000256" key="4">
    <source>
        <dbReference type="ARBA" id="ARBA00022516"/>
    </source>
</evidence>
<dbReference type="PROSITE" id="PS00188">
    <property type="entry name" value="BIOTIN"/>
    <property type="match status" value="1"/>
</dbReference>
<keyword evidence="5 9" id="KW-0276">Fatty acid metabolism</keyword>
<evidence type="ECO:0000256" key="1">
    <source>
        <dbReference type="ARBA" id="ARBA00003761"/>
    </source>
</evidence>
<dbReference type="GO" id="GO:0006633">
    <property type="term" value="P:fatty acid biosynthetic process"/>
    <property type="evidence" value="ECO:0007669"/>
    <property type="project" value="UniProtKB-UniPathway"/>
</dbReference>
<organism evidence="12 13">
    <name type="scientific">Leptospirillum ferrodiazotrophum</name>
    <dbReference type="NCBI Taxonomy" id="412449"/>
    <lineage>
        <taxon>Bacteria</taxon>
        <taxon>Pseudomonadati</taxon>
        <taxon>Nitrospirota</taxon>
        <taxon>Nitrospiria</taxon>
        <taxon>Nitrospirales</taxon>
        <taxon>Nitrospiraceae</taxon>
        <taxon>Leptospirillum</taxon>
    </lineage>
</organism>
<dbReference type="PRINTS" id="PR01071">
    <property type="entry name" value="ACOABIOTINCC"/>
</dbReference>
<reference evidence="12 13" key="1">
    <citation type="journal article" date="2009" name="Appl. Environ. Microbiol.">
        <title>Community genomic and proteomic analyses of chemoautotrophic iron-oxidizing "Leptospirillum rubarum" (Group II) and "Leptospirillum ferrodiazotrophum" (Group III) bacteria in acid mine drainage biofilms.</title>
        <authorList>
            <person name="Goltsman D.S."/>
            <person name="Denef V.J."/>
            <person name="Singer S.W."/>
            <person name="VerBerkmoes N.C."/>
            <person name="Lefsrud M."/>
            <person name="Mueller R.S."/>
            <person name="Dick G.J."/>
            <person name="Sun C.L."/>
            <person name="Wheeler K.E."/>
            <person name="Zemla A."/>
            <person name="Baker B.J."/>
            <person name="Hauser L."/>
            <person name="Land M."/>
            <person name="Shah M.B."/>
            <person name="Thelen M.P."/>
            <person name="Hettich R.L."/>
            <person name="Banfield J.F."/>
        </authorList>
    </citation>
    <scope>NUCLEOTIDE SEQUENCE [LARGE SCALE GENOMIC DNA]</scope>
</reference>
<evidence type="ECO:0000313" key="13">
    <source>
        <dbReference type="Proteomes" id="UP000009374"/>
    </source>
</evidence>
<evidence type="ECO:0000256" key="6">
    <source>
        <dbReference type="ARBA" id="ARBA00023098"/>
    </source>
</evidence>
<keyword evidence="8 9" id="KW-0092">Biotin</keyword>
<dbReference type="UniPathway" id="UPA00094"/>
<evidence type="ECO:0000256" key="10">
    <source>
        <dbReference type="SAM" id="MobiDB-lite"/>
    </source>
</evidence>
<dbReference type="InterPro" id="IPR050709">
    <property type="entry name" value="Biotin_Carboxyl_Carrier/Decarb"/>
</dbReference>
<dbReference type="InterPro" id="IPR001249">
    <property type="entry name" value="AcCoA_biotinCC"/>
</dbReference>
<dbReference type="EMBL" id="GG693887">
    <property type="protein sequence ID" value="EES51655.1"/>
    <property type="molecule type" value="Genomic_DNA"/>
</dbReference>
<evidence type="ECO:0000256" key="2">
    <source>
        <dbReference type="ARBA" id="ARBA00005194"/>
    </source>
</evidence>
<dbReference type="PANTHER" id="PTHR45266:SF3">
    <property type="entry name" value="OXALOACETATE DECARBOXYLASE ALPHA CHAIN"/>
    <property type="match status" value="1"/>
</dbReference>
<evidence type="ECO:0000256" key="7">
    <source>
        <dbReference type="ARBA" id="ARBA00023160"/>
    </source>
</evidence>
<evidence type="ECO:0000256" key="9">
    <source>
        <dbReference type="RuleBase" id="RU364072"/>
    </source>
</evidence>
<evidence type="ECO:0000313" key="12">
    <source>
        <dbReference type="EMBL" id="EES51655.1"/>
    </source>
</evidence>
<keyword evidence="6 9" id="KW-0443">Lipid metabolism</keyword>
<gene>
    <name evidence="12" type="ORF">UBAL3_95680093</name>
</gene>
<sequence>MTNEDIKEILGLVREHNLISFEFERDGARIKIARSPLSPGTLRISHEGEEMLPSPSGPAAPPSALPAARSEKVRVITSPIVGTFYRSSSPDASPYVEVGSPVAKGQILCIIEAMKLMNEIESEVEGTVRAFLVENGQPVEYGAPLIEIDLKAEEAS</sequence>
<dbReference type="NCBIfam" id="NF005457">
    <property type="entry name" value="PRK07051.1"/>
    <property type="match status" value="1"/>
</dbReference>
<dbReference type="GO" id="GO:0009317">
    <property type="term" value="C:acetyl-CoA carboxylase complex"/>
    <property type="evidence" value="ECO:0007669"/>
    <property type="project" value="InterPro"/>
</dbReference>
<evidence type="ECO:0000256" key="3">
    <source>
        <dbReference type="ARBA" id="ARBA00017562"/>
    </source>
</evidence>
<dbReference type="Gene3D" id="2.40.50.100">
    <property type="match status" value="1"/>
</dbReference>
<dbReference type="AlphaFoldDB" id="C6I0K0"/>
<feature type="region of interest" description="Disordered" evidence="10">
    <location>
        <begin position="47"/>
        <end position="66"/>
    </location>
</feature>
<dbReference type="Pfam" id="PF00364">
    <property type="entry name" value="Biotin_lipoyl"/>
    <property type="match status" value="1"/>
</dbReference>
<evidence type="ECO:0000256" key="5">
    <source>
        <dbReference type="ARBA" id="ARBA00022832"/>
    </source>
</evidence>
<dbReference type="CDD" id="cd06850">
    <property type="entry name" value="biotinyl_domain"/>
    <property type="match status" value="1"/>
</dbReference>
<keyword evidence="7 9" id="KW-0275">Fatty acid biosynthesis</keyword>
<dbReference type="InterPro" id="IPR011053">
    <property type="entry name" value="Single_hybrid_motif"/>
</dbReference>
<dbReference type="FunFam" id="2.40.50.100:FF:000003">
    <property type="entry name" value="Acetyl-CoA carboxylase biotin carboxyl carrier protein"/>
    <property type="match status" value="1"/>
</dbReference>
<dbReference type="NCBIfam" id="TIGR00531">
    <property type="entry name" value="BCCP"/>
    <property type="match status" value="1"/>
</dbReference>
<dbReference type="InterPro" id="IPR001882">
    <property type="entry name" value="Biotin_BS"/>
</dbReference>
<keyword evidence="13" id="KW-1185">Reference proteome</keyword>
<evidence type="ECO:0000256" key="8">
    <source>
        <dbReference type="ARBA" id="ARBA00023267"/>
    </source>
</evidence>
<keyword evidence="4 9" id="KW-0444">Lipid biosynthesis</keyword>
<dbReference type="PROSITE" id="PS50968">
    <property type="entry name" value="BIOTINYL_LIPOYL"/>
    <property type="match status" value="1"/>
</dbReference>
<dbReference type="PANTHER" id="PTHR45266">
    <property type="entry name" value="OXALOACETATE DECARBOXYLASE ALPHA CHAIN"/>
    <property type="match status" value="1"/>
</dbReference>
<feature type="compositionally biased region" description="Pro residues" evidence="10">
    <location>
        <begin position="55"/>
        <end position="64"/>
    </location>
</feature>
<proteinExistence type="predicted"/>
<dbReference type="GO" id="GO:0003989">
    <property type="term" value="F:acetyl-CoA carboxylase activity"/>
    <property type="evidence" value="ECO:0007669"/>
    <property type="project" value="InterPro"/>
</dbReference>